<evidence type="ECO:0000313" key="1">
    <source>
        <dbReference type="EMBL" id="PKR82251.1"/>
    </source>
</evidence>
<dbReference type="EMBL" id="PJNI01000001">
    <property type="protein sequence ID" value="PKR82251.1"/>
    <property type="molecule type" value="Genomic_DNA"/>
</dbReference>
<proteinExistence type="predicted"/>
<sequence>MEKRKVYAFICLASLLLFFQSSVFFIADVLLNYHVEEVNTCVDFGERENTNRSSNPLEEETLHSSISIVHSECLTFQKSVENRLYSFKMKTSWQENTTPPPERV</sequence>
<dbReference type="RefSeq" id="WP_101333406.1">
    <property type="nucleotide sequence ID" value="NZ_PJNI01000001.1"/>
</dbReference>
<gene>
    <name evidence="1" type="ORF">CW751_02665</name>
</gene>
<dbReference type="AlphaFoldDB" id="A0A2I0R6P2"/>
<dbReference type="Proteomes" id="UP000236654">
    <property type="component" value="Unassembled WGS sequence"/>
</dbReference>
<name>A0A2I0R6P2_9FLAO</name>
<dbReference type="OrthoDB" id="9856493at2"/>
<keyword evidence="2" id="KW-1185">Reference proteome</keyword>
<accession>A0A2I0R6P2</accession>
<organism evidence="1 2">
    <name type="scientific">Brumimicrobium salinarum</name>
    <dbReference type="NCBI Taxonomy" id="2058658"/>
    <lineage>
        <taxon>Bacteria</taxon>
        <taxon>Pseudomonadati</taxon>
        <taxon>Bacteroidota</taxon>
        <taxon>Flavobacteriia</taxon>
        <taxon>Flavobacteriales</taxon>
        <taxon>Crocinitomicaceae</taxon>
        <taxon>Brumimicrobium</taxon>
    </lineage>
</organism>
<comment type="caution">
    <text evidence="1">The sequence shown here is derived from an EMBL/GenBank/DDBJ whole genome shotgun (WGS) entry which is preliminary data.</text>
</comment>
<protein>
    <submittedName>
        <fullName evidence="1">Uncharacterized protein</fullName>
    </submittedName>
</protein>
<reference evidence="1 2" key="1">
    <citation type="submission" date="2017-12" db="EMBL/GenBank/DDBJ databases">
        <title>The draft genome sequence of Brumimicrobium saltpan LHR20.</title>
        <authorList>
            <person name="Do Z.-J."/>
            <person name="Luo H.-R."/>
        </authorList>
    </citation>
    <scope>NUCLEOTIDE SEQUENCE [LARGE SCALE GENOMIC DNA]</scope>
    <source>
        <strain evidence="1 2">LHR20</strain>
    </source>
</reference>
<evidence type="ECO:0000313" key="2">
    <source>
        <dbReference type="Proteomes" id="UP000236654"/>
    </source>
</evidence>